<keyword evidence="9 12" id="KW-0472">Membrane</keyword>
<dbReference type="GO" id="GO:0006621">
    <property type="term" value="P:protein retention in ER lumen"/>
    <property type="evidence" value="ECO:0007669"/>
    <property type="project" value="InterPro"/>
</dbReference>
<accession>A0AAV4LRN5</accession>
<evidence type="ECO:0000256" key="10">
    <source>
        <dbReference type="ARBA" id="ARBA00023170"/>
    </source>
</evidence>
<evidence type="ECO:0000256" key="8">
    <source>
        <dbReference type="ARBA" id="ARBA00022989"/>
    </source>
</evidence>
<dbReference type="InterPro" id="IPR045098">
    <property type="entry name" value="Fyv10_fam"/>
</dbReference>
<organism evidence="14 15">
    <name type="scientific">Babesia caballi</name>
    <dbReference type="NCBI Taxonomy" id="5871"/>
    <lineage>
        <taxon>Eukaryota</taxon>
        <taxon>Sar</taxon>
        <taxon>Alveolata</taxon>
        <taxon>Apicomplexa</taxon>
        <taxon>Aconoidasida</taxon>
        <taxon>Piroplasmida</taxon>
        <taxon>Babesiidae</taxon>
        <taxon>Babesia</taxon>
    </lineage>
</organism>
<keyword evidence="3" id="KW-0813">Transport</keyword>
<dbReference type="Pfam" id="PF00810">
    <property type="entry name" value="ER_lumen_recept"/>
    <property type="match status" value="1"/>
</dbReference>
<evidence type="ECO:0000256" key="9">
    <source>
        <dbReference type="ARBA" id="ARBA00023136"/>
    </source>
</evidence>
<comment type="caution">
    <text evidence="14">The sequence shown here is derived from an EMBL/GenBank/DDBJ whole genome shotgun (WGS) entry which is preliminary data.</text>
</comment>
<dbReference type="GO" id="GO:0015031">
    <property type="term" value="P:protein transport"/>
    <property type="evidence" value="ECO:0007669"/>
    <property type="project" value="UniProtKB-KW"/>
</dbReference>
<dbReference type="GeneID" id="94193219"/>
<evidence type="ECO:0000256" key="3">
    <source>
        <dbReference type="ARBA" id="ARBA00022448"/>
    </source>
</evidence>
<feature type="compositionally biased region" description="Basic and acidic residues" evidence="11">
    <location>
        <begin position="300"/>
        <end position="315"/>
    </location>
</feature>
<evidence type="ECO:0000313" key="14">
    <source>
        <dbReference type="EMBL" id="GIX61736.1"/>
    </source>
</evidence>
<feature type="transmembrane region" description="Helical" evidence="12">
    <location>
        <begin position="484"/>
        <end position="506"/>
    </location>
</feature>
<feature type="transmembrane region" description="Helical" evidence="12">
    <location>
        <begin position="518"/>
        <end position="537"/>
    </location>
</feature>
<dbReference type="Pfam" id="PF10607">
    <property type="entry name" value="CTLH"/>
    <property type="match status" value="1"/>
</dbReference>
<comment type="similarity">
    <text evidence="2">Belongs to the ERD2 family.</text>
</comment>
<dbReference type="PANTHER" id="PTHR12170:SF2">
    <property type="entry name" value="E3 UBIQUITIN-PROTEIN TRANSFERASE MAEA"/>
    <property type="match status" value="1"/>
</dbReference>
<dbReference type="GO" id="GO:0043161">
    <property type="term" value="P:proteasome-mediated ubiquitin-dependent protein catabolic process"/>
    <property type="evidence" value="ECO:0007669"/>
    <property type="project" value="InterPro"/>
</dbReference>
<dbReference type="GO" id="GO:0005634">
    <property type="term" value="C:nucleus"/>
    <property type="evidence" value="ECO:0007669"/>
    <property type="project" value="TreeGrafter"/>
</dbReference>
<dbReference type="Proteomes" id="UP001497744">
    <property type="component" value="Unassembled WGS sequence"/>
</dbReference>
<keyword evidence="10" id="KW-0675">Receptor</keyword>
<dbReference type="GO" id="GO:0004842">
    <property type="term" value="F:ubiquitin-protein transferase activity"/>
    <property type="evidence" value="ECO:0007669"/>
    <property type="project" value="InterPro"/>
</dbReference>
<feature type="transmembrane region" description="Helical" evidence="12">
    <location>
        <begin position="615"/>
        <end position="633"/>
    </location>
</feature>
<proteinExistence type="inferred from homology"/>
<keyword evidence="4 12" id="KW-0812">Transmembrane</keyword>
<keyword evidence="5" id="KW-0256">Endoplasmic reticulum</keyword>
<evidence type="ECO:0000313" key="15">
    <source>
        <dbReference type="Proteomes" id="UP001497744"/>
    </source>
</evidence>
<evidence type="ECO:0000256" key="2">
    <source>
        <dbReference type="ARBA" id="ARBA00010120"/>
    </source>
</evidence>
<feature type="region of interest" description="Disordered" evidence="11">
    <location>
        <begin position="300"/>
        <end position="346"/>
    </location>
</feature>
<comment type="subcellular location">
    <subcellularLocation>
        <location evidence="1">Endoplasmic reticulum membrane</location>
        <topology evidence="1">Multi-pass membrane protein</topology>
    </subcellularLocation>
</comment>
<dbReference type="RefSeq" id="XP_067713807.1">
    <property type="nucleotide sequence ID" value="XM_067857706.1"/>
</dbReference>
<keyword evidence="6" id="KW-0931">ER-Golgi transport</keyword>
<feature type="region of interest" description="Disordered" evidence="11">
    <location>
        <begin position="1"/>
        <end position="51"/>
    </location>
</feature>
<dbReference type="GO" id="GO:0005789">
    <property type="term" value="C:endoplasmic reticulum membrane"/>
    <property type="evidence" value="ECO:0007669"/>
    <property type="project" value="UniProtKB-SubCell"/>
</dbReference>
<sequence length="653" mass="73988">MEDSGSGAARQGDSSEVDAPLRMRRRTLCEAQPASEARDTPSEDNAVITNRQAQRNRQLASLDRALLSVPYIIGEFRLKEVDAIIEKELLLVTSYLTKRLTLLETRDAAAEKLNRALQRLHHVKAALRSVEEDLAPSLSQLAKRLTVFDNEFAFQMSQIQTDFRLDKYRKRVAWLVSEYLARRGYMRTAKPFAEREGLQVLCDSHLYEMCHAVYNELRARRIDTVLAWAEANEALLEANDSMLLDELRVQQVILRLQEDDITGATSLIRSFGRTVIERCRNARTLLSAVVMLKPRCKEANQHAQRETDTPNREGDNISTSFKPGGVTEHGDASPSSDSTERYHAETDDPTFPRLTCLYCANGVGEICEICQRYRELTSAHRWVQLAQEFERCIETIYGMGPFPQLERMMHTGFCAIKSTTCGDQRNSTCPACLPVWREYVDKVPAALKLNSALLCPVTGELMNYDNPPYASPGGYLPSDSSGDFFYQFSEVLCFGFAAYIAYLCMYKYKFTYEADIDTMPASYILIPSLIVAIVMHPKLNRNLIGDICWAFALYVETFGVLPQLIMFQAMDRAVTSTVHFTAAQAASKIFGFIFWCSTYRELNSGGTVLTPYVGHWVIFTQFIQVLIVADFFFHYMKCLTRGIPVELIMAEDV</sequence>
<name>A0AAV4LRN5_BABCB</name>
<dbReference type="GO" id="GO:0046923">
    <property type="term" value="F:ER retention sequence binding"/>
    <property type="evidence" value="ECO:0007669"/>
    <property type="project" value="InterPro"/>
</dbReference>
<protein>
    <submittedName>
        <fullName evidence="14">Membrane protein, putative</fullName>
    </submittedName>
</protein>
<keyword evidence="15" id="KW-1185">Reference proteome</keyword>
<evidence type="ECO:0000256" key="11">
    <source>
        <dbReference type="SAM" id="MobiDB-lite"/>
    </source>
</evidence>
<feature type="transmembrane region" description="Helical" evidence="12">
    <location>
        <begin position="573"/>
        <end position="595"/>
    </location>
</feature>
<evidence type="ECO:0000256" key="6">
    <source>
        <dbReference type="ARBA" id="ARBA00022892"/>
    </source>
</evidence>
<dbReference type="EMBL" id="BPLF01000001">
    <property type="protein sequence ID" value="GIX61736.1"/>
    <property type="molecule type" value="Genomic_DNA"/>
</dbReference>
<feature type="domain" description="CTLH/CRA C-terminal to LisH motif" evidence="13">
    <location>
        <begin position="207"/>
        <end position="418"/>
    </location>
</feature>
<dbReference type="AlphaFoldDB" id="A0AAV4LRN5"/>
<evidence type="ECO:0000259" key="13">
    <source>
        <dbReference type="Pfam" id="PF10607"/>
    </source>
</evidence>
<evidence type="ECO:0000256" key="5">
    <source>
        <dbReference type="ARBA" id="ARBA00022824"/>
    </source>
</evidence>
<evidence type="ECO:0000256" key="1">
    <source>
        <dbReference type="ARBA" id="ARBA00004477"/>
    </source>
</evidence>
<evidence type="ECO:0000256" key="4">
    <source>
        <dbReference type="ARBA" id="ARBA00022692"/>
    </source>
</evidence>
<dbReference type="InterPro" id="IPR024964">
    <property type="entry name" value="CTLH/CRA"/>
</dbReference>
<keyword evidence="7" id="KW-0653">Protein transport</keyword>
<dbReference type="GO" id="GO:0016192">
    <property type="term" value="P:vesicle-mediated transport"/>
    <property type="evidence" value="ECO:0007669"/>
    <property type="project" value="UniProtKB-KW"/>
</dbReference>
<reference evidence="14 15" key="1">
    <citation type="submission" date="2021-06" db="EMBL/GenBank/DDBJ databases">
        <title>Genome sequence of Babesia caballi.</title>
        <authorList>
            <person name="Yamagishi J."/>
            <person name="Kidaka T."/>
            <person name="Ochi A."/>
        </authorList>
    </citation>
    <scope>NUCLEOTIDE SEQUENCE [LARGE SCALE GENOMIC DNA]</scope>
    <source>
        <strain evidence="14">USDA-D6B2</strain>
    </source>
</reference>
<dbReference type="GO" id="GO:0034657">
    <property type="term" value="C:GID complex"/>
    <property type="evidence" value="ECO:0007669"/>
    <property type="project" value="TreeGrafter"/>
</dbReference>
<evidence type="ECO:0000256" key="7">
    <source>
        <dbReference type="ARBA" id="ARBA00022927"/>
    </source>
</evidence>
<feature type="transmembrane region" description="Helical" evidence="12">
    <location>
        <begin position="543"/>
        <end position="561"/>
    </location>
</feature>
<dbReference type="PANTHER" id="PTHR12170">
    <property type="entry name" value="MACROPHAGE ERYTHROBLAST ATTACHER-RELATED"/>
    <property type="match status" value="1"/>
</dbReference>
<gene>
    <name evidence="14" type="ORF">BcabD6B2_11710</name>
</gene>
<dbReference type="InterPro" id="IPR000133">
    <property type="entry name" value="ER_ret_rcpt"/>
</dbReference>
<evidence type="ECO:0000256" key="12">
    <source>
        <dbReference type="SAM" id="Phobius"/>
    </source>
</evidence>
<keyword evidence="8 12" id="KW-1133">Transmembrane helix</keyword>